<sequence length="215" mass="23309">MSSPPEETPLRDDAPEIASFDTHFTPPRLPSRQIIQLSRMSLGLAAASLIYSAIHILAYGRALTLNLLVGGACAAFQSLILISASRQVRSTHAHAVITHRWFVSPYAARSVLALGALALLWFVVFVLGIARRTAVASPIARFSMFIPNIAAGVEAVVVGHMAVECFTQRRQRGMNYASEGQADEDIDNVKSSFRDRDTSQTASTSYLSSYLNAIA</sequence>
<keyword evidence="3" id="KW-1185">Reference proteome</keyword>
<evidence type="ECO:0000313" key="2">
    <source>
        <dbReference type="EMBL" id="EFI95793.1"/>
    </source>
</evidence>
<protein>
    <submittedName>
        <fullName evidence="2">Uncharacterized protein</fullName>
    </submittedName>
</protein>
<proteinExistence type="predicted"/>
<accession>D8QA86</accession>
<evidence type="ECO:0000313" key="3">
    <source>
        <dbReference type="Proteomes" id="UP000007431"/>
    </source>
</evidence>
<reference evidence="2 3" key="1">
    <citation type="journal article" date="2010" name="Nat. Biotechnol.">
        <title>Genome sequence of the model mushroom Schizophyllum commune.</title>
        <authorList>
            <person name="Ohm R.A."/>
            <person name="de Jong J.F."/>
            <person name="Lugones L.G."/>
            <person name="Aerts A."/>
            <person name="Kothe E."/>
            <person name="Stajich J.E."/>
            <person name="de Vries R.P."/>
            <person name="Record E."/>
            <person name="Levasseur A."/>
            <person name="Baker S.E."/>
            <person name="Bartholomew K.A."/>
            <person name="Coutinho P.M."/>
            <person name="Erdmann S."/>
            <person name="Fowler T.J."/>
            <person name="Gathman A.C."/>
            <person name="Lombard V."/>
            <person name="Henrissat B."/>
            <person name="Knabe N."/>
            <person name="Kuees U."/>
            <person name="Lilly W.W."/>
            <person name="Lindquist E."/>
            <person name="Lucas S."/>
            <person name="Magnuson J.K."/>
            <person name="Piumi F."/>
            <person name="Raudaskoski M."/>
            <person name="Salamov A."/>
            <person name="Schmutz J."/>
            <person name="Schwarze F.W.M.R."/>
            <person name="vanKuyk P.A."/>
            <person name="Horton J.S."/>
            <person name="Grigoriev I.V."/>
            <person name="Woesten H.A.B."/>
        </authorList>
    </citation>
    <scope>NUCLEOTIDE SEQUENCE [LARGE SCALE GENOMIC DNA]</scope>
    <source>
        <strain evidence="3">H4-8 / FGSC 9210</strain>
    </source>
</reference>
<dbReference type="KEGG" id="scm:SCHCO_02749934"/>
<dbReference type="OrthoDB" id="2927338at2759"/>
<feature type="transmembrane region" description="Helical" evidence="1">
    <location>
        <begin position="106"/>
        <end position="130"/>
    </location>
</feature>
<gene>
    <name evidence="2" type="ORF">SCHCODRAFT_110833</name>
</gene>
<feature type="non-terminal residue" evidence="2">
    <location>
        <position position="215"/>
    </location>
</feature>
<dbReference type="InParanoid" id="D8QA86"/>
<dbReference type="Proteomes" id="UP000007431">
    <property type="component" value="Unassembled WGS sequence"/>
</dbReference>
<name>D8QA86_SCHCM</name>
<dbReference type="RefSeq" id="XP_003030696.1">
    <property type="nucleotide sequence ID" value="XM_003030650.1"/>
</dbReference>
<dbReference type="EMBL" id="GL377308">
    <property type="protein sequence ID" value="EFI95793.1"/>
    <property type="molecule type" value="Genomic_DNA"/>
</dbReference>
<dbReference type="HOGENOM" id="CLU_1283920_0_0_1"/>
<dbReference type="GeneID" id="9588700"/>
<feature type="transmembrane region" description="Helical" evidence="1">
    <location>
        <begin position="40"/>
        <end position="59"/>
    </location>
</feature>
<dbReference type="VEuPathDB" id="FungiDB:SCHCODRAFT_02749934"/>
<keyword evidence="1" id="KW-0812">Transmembrane</keyword>
<evidence type="ECO:0000256" key="1">
    <source>
        <dbReference type="SAM" id="Phobius"/>
    </source>
</evidence>
<keyword evidence="1" id="KW-0472">Membrane</keyword>
<keyword evidence="1" id="KW-1133">Transmembrane helix</keyword>
<dbReference type="AlphaFoldDB" id="D8QA86"/>
<feature type="transmembrane region" description="Helical" evidence="1">
    <location>
        <begin position="65"/>
        <end position="85"/>
    </location>
</feature>
<organism evidence="3">
    <name type="scientific">Schizophyllum commune (strain H4-8 / FGSC 9210)</name>
    <name type="common">Split gill fungus</name>
    <dbReference type="NCBI Taxonomy" id="578458"/>
    <lineage>
        <taxon>Eukaryota</taxon>
        <taxon>Fungi</taxon>
        <taxon>Dikarya</taxon>
        <taxon>Basidiomycota</taxon>
        <taxon>Agaricomycotina</taxon>
        <taxon>Agaricomycetes</taxon>
        <taxon>Agaricomycetidae</taxon>
        <taxon>Agaricales</taxon>
        <taxon>Schizophyllaceae</taxon>
        <taxon>Schizophyllum</taxon>
    </lineage>
</organism>
<feature type="transmembrane region" description="Helical" evidence="1">
    <location>
        <begin position="142"/>
        <end position="163"/>
    </location>
</feature>